<dbReference type="InterPro" id="IPR001452">
    <property type="entry name" value="SH3_domain"/>
</dbReference>
<dbReference type="EMBL" id="CAJNOC010001287">
    <property type="protein sequence ID" value="CAF0851670.1"/>
    <property type="molecule type" value="Genomic_DNA"/>
</dbReference>
<gene>
    <name evidence="8" type="ORF">OXX778_LOCUS8983</name>
</gene>
<dbReference type="SUPFAM" id="SSF103657">
    <property type="entry name" value="BAR/IMD domain-like"/>
    <property type="match status" value="1"/>
</dbReference>
<keyword evidence="9" id="KW-1185">Reference proteome</keyword>
<dbReference type="SMART" id="SM00721">
    <property type="entry name" value="BAR"/>
    <property type="match status" value="1"/>
</dbReference>
<evidence type="ECO:0000259" key="6">
    <source>
        <dbReference type="PROSITE" id="PS50002"/>
    </source>
</evidence>
<comment type="caution">
    <text evidence="8">The sequence shown here is derived from an EMBL/GenBank/DDBJ whole genome shotgun (WGS) entry which is preliminary data.</text>
</comment>
<dbReference type="GO" id="GO:0005737">
    <property type="term" value="C:cytoplasm"/>
    <property type="evidence" value="ECO:0007669"/>
    <property type="project" value="UniProtKB-SubCell"/>
</dbReference>
<dbReference type="Gene3D" id="1.20.1270.60">
    <property type="entry name" value="Arfaptin homology (AH) domain/BAR domain"/>
    <property type="match status" value="1"/>
</dbReference>
<feature type="compositionally biased region" description="Acidic residues" evidence="5">
    <location>
        <begin position="377"/>
        <end position="398"/>
    </location>
</feature>
<dbReference type="PRINTS" id="PR01251">
    <property type="entry name" value="AMPHIPHYSIN"/>
</dbReference>
<organism evidence="8 9">
    <name type="scientific">Brachionus calyciflorus</name>
    <dbReference type="NCBI Taxonomy" id="104777"/>
    <lineage>
        <taxon>Eukaryota</taxon>
        <taxon>Metazoa</taxon>
        <taxon>Spiralia</taxon>
        <taxon>Gnathifera</taxon>
        <taxon>Rotifera</taxon>
        <taxon>Eurotatoria</taxon>
        <taxon>Monogononta</taxon>
        <taxon>Pseudotrocha</taxon>
        <taxon>Ploima</taxon>
        <taxon>Brachionidae</taxon>
        <taxon>Brachionus</taxon>
    </lineage>
</organism>
<feature type="compositionally biased region" description="Low complexity" evidence="5">
    <location>
        <begin position="236"/>
        <end position="270"/>
    </location>
</feature>
<evidence type="ECO:0008006" key="10">
    <source>
        <dbReference type="Google" id="ProtNLM"/>
    </source>
</evidence>
<dbReference type="InterPro" id="IPR027267">
    <property type="entry name" value="AH/BAR_dom_sf"/>
</dbReference>
<dbReference type="Proteomes" id="UP000663879">
    <property type="component" value="Unassembled WGS sequence"/>
</dbReference>
<evidence type="ECO:0000313" key="8">
    <source>
        <dbReference type="EMBL" id="CAF0851670.1"/>
    </source>
</evidence>
<evidence type="ECO:0000259" key="7">
    <source>
        <dbReference type="PROSITE" id="PS51021"/>
    </source>
</evidence>
<evidence type="ECO:0000256" key="5">
    <source>
        <dbReference type="SAM" id="MobiDB-lite"/>
    </source>
</evidence>
<dbReference type="Pfam" id="PF03114">
    <property type="entry name" value="BAR"/>
    <property type="match status" value="1"/>
</dbReference>
<reference evidence="8" key="1">
    <citation type="submission" date="2021-02" db="EMBL/GenBank/DDBJ databases">
        <authorList>
            <person name="Nowell W R."/>
        </authorList>
    </citation>
    <scope>NUCLEOTIDE SEQUENCE</scope>
    <source>
        <strain evidence="8">Ploen Becks lab</strain>
    </source>
</reference>
<dbReference type="PANTHER" id="PTHR46514:SF3">
    <property type="entry name" value="AMPHIPHYSIN"/>
    <property type="match status" value="1"/>
</dbReference>
<evidence type="ECO:0000256" key="3">
    <source>
        <dbReference type="ARBA" id="ARBA00022490"/>
    </source>
</evidence>
<dbReference type="PROSITE" id="PS51021">
    <property type="entry name" value="BAR"/>
    <property type="match status" value="1"/>
</dbReference>
<dbReference type="Pfam" id="PF14604">
    <property type="entry name" value="SH3_9"/>
    <property type="match status" value="1"/>
</dbReference>
<accession>A0A813W2A8</accession>
<feature type="region of interest" description="Disordered" evidence="5">
    <location>
        <begin position="228"/>
        <end position="271"/>
    </location>
</feature>
<dbReference type="InterPro" id="IPR036028">
    <property type="entry name" value="SH3-like_dom_sf"/>
</dbReference>
<evidence type="ECO:0000256" key="1">
    <source>
        <dbReference type="ARBA" id="ARBA00004496"/>
    </source>
</evidence>
<dbReference type="GO" id="GO:0005886">
    <property type="term" value="C:plasma membrane"/>
    <property type="evidence" value="ECO:0007669"/>
    <property type="project" value="TreeGrafter"/>
</dbReference>
<feature type="region of interest" description="Disordered" evidence="5">
    <location>
        <begin position="364"/>
        <end position="408"/>
    </location>
</feature>
<dbReference type="InterPro" id="IPR003005">
    <property type="entry name" value="Amphiphysin"/>
</dbReference>
<dbReference type="PROSITE" id="PS50002">
    <property type="entry name" value="SH3"/>
    <property type="match status" value="1"/>
</dbReference>
<dbReference type="SMART" id="SM00326">
    <property type="entry name" value="SH3"/>
    <property type="match status" value="1"/>
</dbReference>
<name>A0A813W2A8_9BILA</name>
<dbReference type="AlphaFoldDB" id="A0A813W2A8"/>
<dbReference type="GO" id="GO:0005543">
    <property type="term" value="F:phospholipid binding"/>
    <property type="evidence" value="ECO:0007669"/>
    <property type="project" value="TreeGrafter"/>
</dbReference>
<keyword evidence="3" id="KW-0963">Cytoplasm</keyword>
<sequence length="526" mass="61053">MSFNFSSTRLKDIRKSFNSNFPKPSSQFVTSLNRGGEVQNISQHHHQLMMNTSSISVERAEKDPIKKYRTHNFNTNSMMPSVKSRLIKNIGRTKEKILQGIGKTDRTSDENFDTYVHNFESQHAQANKLNKELNKYLHCLRETQKSSKVFYDTLRETYESEWPMSHLFSEQIESIEIKWADYLAKLHKDVQLPLISYLNEFPEHKKKIEKRCNRLLDYDNARHNLENAQIKTSKKNSQNSQTMSNNNNNNNNSGSSSSSTSSNSNHQTSTDQLTKLTKLKIDLEDKQHIYEDLNQTLCLALPVLYENRIKFYSSIFQTFFHTETTFHSDCVEAKSKLDDICEQLSITTSQRRIESPEFINEANTIIPRNLPPIDGEYSSDIDNDENNYNSPDEEDESNQENSNKENSNKISEFVPKANLDENEAFSKSNGQNTSMIYNYLVNQISQNQEEVAKQRNYTEKYLYKVKATYAYDGKEIDELAFNKDDVIIVVDGTESEKEDLDEGWLIGIHELTNKRGLFPENFTKRI</sequence>
<protein>
    <recommendedName>
        <fullName evidence="10">SH3 domain-containing protein</fullName>
    </recommendedName>
</protein>
<feature type="domain" description="BAR" evidence="7">
    <location>
        <begin position="97"/>
        <end position="357"/>
    </location>
</feature>
<proteinExistence type="predicted"/>
<dbReference type="Gene3D" id="2.30.30.40">
    <property type="entry name" value="SH3 Domains"/>
    <property type="match status" value="1"/>
</dbReference>
<feature type="domain" description="SH3" evidence="6">
    <location>
        <begin position="460"/>
        <end position="526"/>
    </location>
</feature>
<dbReference type="SUPFAM" id="SSF50044">
    <property type="entry name" value="SH3-domain"/>
    <property type="match status" value="1"/>
</dbReference>
<keyword evidence="2 4" id="KW-0728">SH3 domain</keyword>
<dbReference type="OrthoDB" id="446293at2759"/>
<comment type="subcellular location">
    <subcellularLocation>
        <location evidence="1">Cytoplasm</location>
    </subcellularLocation>
</comment>
<evidence type="ECO:0000256" key="4">
    <source>
        <dbReference type="PROSITE-ProRule" id="PRU00192"/>
    </source>
</evidence>
<evidence type="ECO:0000256" key="2">
    <source>
        <dbReference type="ARBA" id="ARBA00022443"/>
    </source>
</evidence>
<dbReference type="PANTHER" id="PTHR46514">
    <property type="entry name" value="AMPHIPHYSIN"/>
    <property type="match status" value="1"/>
</dbReference>
<dbReference type="InterPro" id="IPR004148">
    <property type="entry name" value="BAR_dom"/>
</dbReference>
<evidence type="ECO:0000313" key="9">
    <source>
        <dbReference type="Proteomes" id="UP000663879"/>
    </source>
</evidence>